<feature type="region of interest" description="Disordered" evidence="1">
    <location>
        <begin position="224"/>
        <end position="304"/>
    </location>
</feature>
<evidence type="ECO:0000313" key="5">
    <source>
        <dbReference type="Proteomes" id="UP000799441"/>
    </source>
</evidence>
<keyword evidence="2" id="KW-0472">Membrane</keyword>
<dbReference type="OrthoDB" id="5215637at2759"/>
<feature type="compositionally biased region" description="Low complexity" evidence="1">
    <location>
        <begin position="227"/>
        <end position="241"/>
    </location>
</feature>
<keyword evidence="2" id="KW-1133">Transmembrane helix</keyword>
<evidence type="ECO:0000256" key="1">
    <source>
        <dbReference type="SAM" id="MobiDB-lite"/>
    </source>
</evidence>
<sequence>MGGPGARAGVLLLTLACCVLAQADKTCYYPSGDVSPLDVPCNATATESACCGQNAMCLSNGACFGDGMLSRGSCTKQNWNDAACLQQCQECNPTGGCVIIGCEFQTTGNQFACGGLDQCSKSSSTFRLFGTNDYVLKANQLLSAEAAAGVSTATSSGAVVSQTSTPTVTVTSTATASVAPGSGADTSNAYTVGSVAGAALGIGLPLLVVIAILSFLLFREKGKGRNSSQYPSAPSAASPYQDSTQPVYGASPPAMHQSPPSWTPYRSPGYSSPPTSQSVDQRPSLLRELDGTSDAAELDAPSKR</sequence>
<feature type="chain" id="PRO_5040248529" description="Mid2 domain-containing protein" evidence="3">
    <location>
        <begin position="24"/>
        <end position="304"/>
    </location>
</feature>
<proteinExistence type="predicted"/>
<comment type="caution">
    <text evidence="4">The sequence shown here is derived from an EMBL/GenBank/DDBJ whole genome shotgun (WGS) entry which is preliminary data.</text>
</comment>
<feature type="signal peptide" evidence="3">
    <location>
        <begin position="1"/>
        <end position="23"/>
    </location>
</feature>
<protein>
    <recommendedName>
        <fullName evidence="6">Mid2 domain-containing protein</fullName>
    </recommendedName>
</protein>
<evidence type="ECO:0008006" key="6">
    <source>
        <dbReference type="Google" id="ProtNLM"/>
    </source>
</evidence>
<evidence type="ECO:0000256" key="3">
    <source>
        <dbReference type="SAM" id="SignalP"/>
    </source>
</evidence>
<organism evidence="4 5">
    <name type="scientific">Polychaeton citri CBS 116435</name>
    <dbReference type="NCBI Taxonomy" id="1314669"/>
    <lineage>
        <taxon>Eukaryota</taxon>
        <taxon>Fungi</taxon>
        <taxon>Dikarya</taxon>
        <taxon>Ascomycota</taxon>
        <taxon>Pezizomycotina</taxon>
        <taxon>Dothideomycetes</taxon>
        <taxon>Dothideomycetidae</taxon>
        <taxon>Capnodiales</taxon>
        <taxon>Capnodiaceae</taxon>
        <taxon>Polychaeton</taxon>
    </lineage>
</organism>
<evidence type="ECO:0000256" key="2">
    <source>
        <dbReference type="SAM" id="Phobius"/>
    </source>
</evidence>
<dbReference type="AlphaFoldDB" id="A0A9P4QEM0"/>
<name>A0A9P4QEM0_9PEZI</name>
<feature type="transmembrane region" description="Helical" evidence="2">
    <location>
        <begin position="195"/>
        <end position="218"/>
    </location>
</feature>
<dbReference type="EMBL" id="MU003766">
    <property type="protein sequence ID" value="KAF2725852.1"/>
    <property type="molecule type" value="Genomic_DNA"/>
</dbReference>
<accession>A0A9P4QEM0</accession>
<keyword evidence="3" id="KW-0732">Signal</keyword>
<reference evidence="4" key="1">
    <citation type="journal article" date="2020" name="Stud. Mycol.">
        <title>101 Dothideomycetes genomes: a test case for predicting lifestyles and emergence of pathogens.</title>
        <authorList>
            <person name="Haridas S."/>
            <person name="Albert R."/>
            <person name="Binder M."/>
            <person name="Bloem J."/>
            <person name="Labutti K."/>
            <person name="Salamov A."/>
            <person name="Andreopoulos B."/>
            <person name="Baker S."/>
            <person name="Barry K."/>
            <person name="Bills G."/>
            <person name="Bluhm B."/>
            <person name="Cannon C."/>
            <person name="Castanera R."/>
            <person name="Culley D."/>
            <person name="Daum C."/>
            <person name="Ezra D."/>
            <person name="Gonzalez J."/>
            <person name="Henrissat B."/>
            <person name="Kuo A."/>
            <person name="Liang C."/>
            <person name="Lipzen A."/>
            <person name="Lutzoni F."/>
            <person name="Magnuson J."/>
            <person name="Mondo S."/>
            <person name="Nolan M."/>
            <person name="Ohm R."/>
            <person name="Pangilinan J."/>
            <person name="Park H.-J."/>
            <person name="Ramirez L."/>
            <person name="Alfaro M."/>
            <person name="Sun H."/>
            <person name="Tritt A."/>
            <person name="Yoshinaga Y."/>
            <person name="Zwiers L.-H."/>
            <person name="Turgeon B."/>
            <person name="Goodwin S."/>
            <person name="Spatafora J."/>
            <person name="Crous P."/>
            <person name="Grigoriev I."/>
        </authorList>
    </citation>
    <scope>NUCLEOTIDE SEQUENCE</scope>
    <source>
        <strain evidence="4">CBS 116435</strain>
    </source>
</reference>
<dbReference type="Proteomes" id="UP000799441">
    <property type="component" value="Unassembled WGS sequence"/>
</dbReference>
<feature type="compositionally biased region" description="Polar residues" evidence="1">
    <location>
        <begin position="269"/>
        <end position="281"/>
    </location>
</feature>
<keyword evidence="2" id="KW-0812">Transmembrane</keyword>
<keyword evidence="5" id="KW-1185">Reference proteome</keyword>
<gene>
    <name evidence="4" type="ORF">K431DRAFT_290352</name>
</gene>
<evidence type="ECO:0000313" key="4">
    <source>
        <dbReference type="EMBL" id="KAF2725852.1"/>
    </source>
</evidence>